<evidence type="ECO:0000313" key="9">
    <source>
        <dbReference type="EMBL" id="QSB13318.1"/>
    </source>
</evidence>
<keyword evidence="2" id="KW-0479">Metal-binding</keyword>
<evidence type="ECO:0000313" key="10">
    <source>
        <dbReference type="Proteomes" id="UP000662857"/>
    </source>
</evidence>
<proteinExistence type="predicted"/>
<dbReference type="GO" id="GO:0005886">
    <property type="term" value="C:plasma membrane"/>
    <property type="evidence" value="ECO:0007669"/>
    <property type="project" value="TreeGrafter"/>
</dbReference>
<accession>A0A895YHV5</accession>
<dbReference type="KEGG" id="nhy:JQS43_17015"/>
<dbReference type="EMBL" id="CP070499">
    <property type="protein sequence ID" value="QSB13318.1"/>
    <property type="molecule type" value="Genomic_DNA"/>
</dbReference>
<evidence type="ECO:0000256" key="3">
    <source>
        <dbReference type="ARBA" id="ARBA00022729"/>
    </source>
</evidence>
<dbReference type="GO" id="GO:0042597">
    <property type="term" value="C:periplasmic space"/>
    <property type="evidence" value="ECO:0007669"/>
    <property type="project" value="InterPro"/>
</dbReference>
<dbReference type="GO" id="GO:0005507">
    <property type="term" value="F:copper ion binding"/>
    <property type="evidence" value="ECO:0007669"/>
    <property type="project" value="InterPro"/>
</dbReference>
<comment type="subcellular location">
    <subcellularLocation>
        <location evidence="1">Cell envelope</location>
    </subcellularLocation>
</comment>
<feature type="signal peptide" evidence="7">
    <location>
        <begin position="1"/>
        <end position="27"/>
    </location>
</feature>
<keyword evidence="10" id="KW-1185">Reference proteome</keyword>
<evidence type="ECO:0000256" key="7">
    <source>
        <dbReference type="SAM" id="SignalP"/>
    </source>
</evidence>
<feature type="chain" id="PRO_5034707867" evidence="7">
    <location>
        <begin position="28"/>
        <end position="189"/>
    </location>
</feature>
<dbReference type="GO" id="GO:0046688">
    <property type="term" value="P:response to copper ion"/>
    <property type="evidence" value="ECO:0007669"/>
    <property type="project" value="InterPro"/>
</dbReference>
<keyword evidence="6" id="KW-0472">Membrane</keyword>
<feature type="transmembrane region" description="Helical" evidence="6">
    <location>
        <begin position="163"/>
        <end position="183"/>
    </location>
</feature>
<dbReference type="InterPro" id="IPR007348">
    <property type="entry name" value="CopC_dom"/>
</dbReference>
<evidence type="ECO:0000256" key="5">
    <source>
        <dbReference type="SAM" id="MobiDB-lite"/>
    </source>
</evidence>
<feature type="compositionally biased region" description="Low complexity" evidence="5">
    <location>
        <begin position="137"/>
        <end position="155"/>
    </location>
</feature>
<dbReference type="PANTHER" id="PTHR34820:SF4">
    <property type="entry name" value="INNER MEMBRANE PROTEIN YEBZ"/>
    <property type="match status" value="1"/>
</dbReference>
<evidence type="ECO:0000259" key="8">
    <source>
        <dbReference type="Pfam" id="PF04234"/>
    </source>
</evidence>
<dbReference type="InterPro" id="IPR014756">
    <property type="entry name" value="Ig_E-set"/>
</dbReference>
<name>A0A895YHV5_9ACTN</name>
<dbReference type="Gene3D" id="2.60.40.1220">
    <property type="match status" value="1"/>
</dbReference>
<dbReference type="AlphaFoldDB" id="A0A895YHV5"/>
<keyword evidence="6" id="KW-0812">Transmembrane</keyword>
<gene>
    <name evidence="9" type="ORF">JQS43_17015</name>
</gene>
<dbReference type="GO" id="GO:0030313">
    <property type="term" value="C:cell envelope"/>
    <property type="evidence" value="ECO:0007669"/>
    <property type="project" value="UniProtKB-SubCell"/>
</dbReference>
<evidence type="ECO:0000256" key="2">
    <source>
        <dbReference type="ARBA" id="ARBA00022723"/>
    </source>
</evidence>
<feature type="region of interest" description="Disordered" evidence="5">
    <location>
        <begin position="120"/>
        <end position="155"/>
    </location>
</feature>
<reference evidence="9" key="1">
    <citation type="submission" date="2021-02" db="EMBL/GenBank/DDBJ databases">
        <title>Natrosporangium hydrolyticum gen. nov., sp. nov, a haloalkaliphilic actinobacterium from a soda solonchak soil.</title>
        <authorList>
            <person name="Sorokin D.Y."/>
            <person name="Khijniak T.V."/>
            <person name="Zakharycheva A.P."/>
            <person name="Boueva O.V."/>
            <person name="Ariskina E.V."/>
            <person name="Hahnke R.L."/>
            <person name="Bunk B."/>
            <person name="Sproer C."/>
            <person name="Schumann P."/>
            <person name="Evtushenko L.I."/>
            <person name="Kublanov I.V."/>
        </authorList>
    </citation>
    <scope>NUCLEOTIDE SEQUENCE</scope>
    <source>
        <strain evidence="9">DSM 106523</strain>
    </source>
</reference>
<dbReference type="InterPro" id="IPR032694">
    <property type="entry name" value="CopC/D"/>
</dbReference>
<protein>
    <submittedName>
        <fullName evidence="9">Copper resistance protein CopC</fullName>
    </submittedName>
</protein>
<dbReference type="Pfam" id="PF04234">
    <property type="entry name" value="CopC"/>
    <property type="match status" value="1"/>
</dbReference>
<dbReference type="GO" id="GO:0006825">
    <property type="term" value="P:copper ion transport"/>
    <property type="evidence" value="ECO:0007669"/>
    <property type="project" value="InterPro"/>
</dbReference>
<evidence type="ECO:0000256" key="6">
    <source>
        <dbReference type="SAM" id="Phobius"/>
    </source>
</evidence>
<evidence type="ECO:0000256" key="1">
    <source>
        <dbReference type="ARBA" id="ARBA00004196"/>
    </source>
</evidence>
<dbReference type="SUPFAM" id="SSF81296">
    <property type="entry name" value="E set domains"/>
    <property type="match status" value="1"/>
</dbReference>
<keyword evidence="6" id="KW-1133">Transmembrane helix</keyword>
<organism evidence="9 10">
    <name type="scientific">Natronosporangium hydrolyticum</name>
    <dbReference type="NCBI Taxonomy" id="2811111"/>
    <lineage>
        <taxon>Bacteria</taxon>
        <taxon>Bacillati</taxon>
        <taxon>Actinomycetota</taxon>
        <taxon>Actinomycetes</taxon>
        <taxon>Micromonosporales</taxon>
        <taxon>Micromonosporaceae</taxon>
        <taxon>Natronosporangium</taxon>
    </lineage>
</organism>
<dbReference type="Proteomes" id="UP000662857">
    <property type="component" value="Chromosome"/>
</dbReference>
<dbReference type="RefSeq" id="WP_239675397.1">
    <property type="nucleotide sequence ID" value="NZ_CP070499.1"/>
</dbReference>
<dbReference type="PANTHER" id="PTHR34820">
    <property type="entry name" value="INNER MEMBRANE PROTEIN YEBZ"/>
    <property type="match status" value="1"/>
</dbReference>
<feature type="compositionally biased region" description="Pro residues" evidence="5">
    <location>
        <begin position="127"/>
        <end position="136"/>
    </location>
</feature>
<evidence type="ECO:0000256" key="4">
    <source>
        <dbReference type="ARBA" id="ARBA00023008"/>
    </source>
</evidence>
<keyword evidence="3 7" id="KW-0732">Signal</keyword>
<keyword evidence="4" id="KW-0186">Copper</keyword>
<feature type="domain" description="CopC" evidence="8">
    <location>
        <begin position="28"/>
        <end position="120"/>
    </location>
</feature>
<sequence>MSKGRNLLLVLAVSLWVIVGGAAPAMAHNVLTDSDPADGATMAQGPDEVTLSFLSSLDPDNADLQVTGPDGASVVAGDPDFDGGQVQVPIDAALAGEYEISYDVLSNDGHWVDGTIEFTVTEGTQPSPTPAPPATTAPPAQTEQPATAEPAAQATDSAGVPGWTWLLLALAVAAAGAAAVVLVRRRRTG</sequence>
<dbReference type="InterPro" id="IPR014755">
    <property type="entry name" value="Cu-Rt/internalin_Ig-like"/>
</dbReference>